<sequence length="31" mass="3837">MYGSKLKKMRMIFDFRLLGMQFIIEVVWIEI</sequence>
<proteinExistence type="predicted"/>
<organism evidence="1">
    <name type="scientific">virus sp. ctBS918</name>
    <dbReference type="NCBI Taxonomy" id="2825807"/>
    <lineage>
        <taxon>Viruses</taxon>
    </lineage>
</organism>
<dbReference type="EMBL" id="BK059130">
    <property type="protein sequence ID" value="DAE32921.1"/>
    <property type="molecule type" value="Genomic_DNA"/>
</dbReference>
<accession>A0A8S5RP68</accession>
<reference evidence="1" key="1">
    <citation type="journal article" date="2021" name="Proc. Natl. Acad. Sci. U.S.A.">
        <title>A Catalog of Tens of Thousands of Viruses from Human Metagenomes Reveals Hidden Associations with Chronic Diseases.</title>
        <authorList>
            <person name="Tisza M.J."/>
            <person name="Buck C.B."/>
        </authorList>
    </citation>
    <scope>NUCLEOTIDE SEQUENCE</scope>
    <source>
        <strain evidence="1">CtBS918</strain>
    </source>
</reference>
<evidence type="ECO:0000313" key="1">
    <source>
        <dbReference type="EMBL" id="DAE32921.1"/>
    </source>
</evidence>
<protein>
    <submittedName>
        <fullName evidence="1">Uncharacterized protein</fullName>
    </submittedName>
</protein>
<name>A0A8S5RP68_9VIRU</name>